<evidence type="ECO:0000313" key="1">
    <source>
        <dbReference type="Proteomes" id="UP000095281"/>
    </source>
</evidence>
<name>A0A1I8B8M1_MELHA</name>
<protein>
    <submittedName>
        <fullName evidence="2">Uncharacterized protein</fullName>
    </submittedName>
</protein>
<evidence type="ECO:0000313" key="2">
    <source>
        <dbReference type="WBParaSite" id="MhA1_Contig168.frz3.gene29"/>
    </source>
</evidence>
<sequence length="163" mass="18288">MSVDEQQSNDRILHARNLLKKFQSKNTQRNEDFGSFNSSNGLEITIDSNIVQNSINSNDSSSSSPSILPNFSKSASETRTLLNDEHLTNGPGGSSASELLPYNQKESGNQVRCYSVPENLRIEEHKSYSELYNAYNQLVEKNDLDGRETPVHVNNQIQQLQIV</sequence>
<accession>A0A1I8B8M1</accession>
<reference evidence="2" key="1">
    <citation type="submission" date="2016-11" db="UniProtKB">
        <authorList>
            <consortium name="WormBaseParasite"/>
        </authorList>
    </citation>
    <scope>IDENTIFICATION</scope>
</reference>
<dbReference type="Proteomes" id="UP000095281">
    <property type="component" value="Unplaced"/>
</dbReference>
<dbReference type="AlphaFoldDB" id="A0A1I8B8M1"/>
<keyword evidence="1" id="KW-1185">Reference proteome</keyword>
<organism evidence="1 2">
    <name type="scientific">Meloidogyne hapla</name>
    <name type="common">Root-knot nematode worm</name>
    <dbReference type="NCBI Taxonomy" id="6305"/>
    <lineage>
        <taxon>Eukaryota</taxon>
        <taxon>Metazoa</taxon>
        <taxon>Ecdysozoa</taxon>
        <taxon>Nematoda</taxon>
        <taxon>Chromadorea</taxon>
        <taxon>Rhabditida</taxon>
        <taxon>Tylenchina</taxon>
        <taxon>Tylenchomorpha</taxon>
        <taxon>Tylenchoidea</taxon>
        <taxon>Meloidogynidae</taxon>
        <taxon>Meloidogyninae</taxon>
        <taxon>Meloidogyne</taxon>
    </lineage>
</organism>
<dbReference type="WBParaSite" id="MhA1_Contig168.frz3.gene29">
    <property type="protein sequence ID" value="MhA1_Contig168.frz3.gene29"/>
    <property type="gene ID" value="MhA1_Contig168.frz3.gene29"/>
</dbReference>
<proteinExistence type="predicted"/>